<evidence type="ECO:0000256" key="3">
    <source>
        <dbReference type="ARBA" id="ARBA00022839"/>
    </source>
</evidence>
<evidence type="ECO:0000313" key="7">
    <source>
        <dbReference type="Proteomes" id="UP000260812"/>
    </source>
</evidence>
<protein>
    <submittedName>
        <fullName evidence="6">DNA polymerase III</fullName>
    </submittedName>
</protein>
<evidence type="ECO:0000256" key="2">
    <source>
        <dbReference type="ARBA" id="ARBA00022801"/>
    </source>
</evidence>
<dbReference type="GeneID" id="97985335"/>
<dbReference type="PANTHER" id="PTHR23044:SF61">
    <property type="entry name" value="3'-5' EXORIBONUCLEASE 1-RELATED"/>
    <property type="match status" value="1"/>
</dbReference>
<dbReference type="InterPro" id="IPR013520">
    <property type="entry name" value="Ribonucl_H"/>
</dbReference>
<dbReference type="Proteomes" id="UP000261166">
    <property type="component" value="Unassembled WGS sequence"/>
</dbReference>
<dbReference type="SMART" id="SM00479">
    <property type="entry name" value="EXOIII"/>
    <property type="match status" value="1"/>
</dbReference>
<dbReference type="EMBL" id="QVLU01000025">
    <property type="protein sequence ID" value="RGE67167.1"/>
    <property type="molecule type" value="Genomic_DNA"/>
</dbReference>
<evidence type="ECO:0000313" key="5">
    <source>
        <dbReference type="EMBL" id="RGE64797.1"/>
    </source>
</evidence>
<dbReference type="EMBL" id="QVLV01000001">
    <property type="protein sequence ID" value="RGE64797.1"/>
    <property type="molecule type" value="Genomic_DNA"/>
</dbReference>
<organism evidence="6 8">
    <name type="scientific">Eisenbergiella massiliensis</name>
    <dbReference type="NCBI Taxonomy" id="1720294"/>
    <lineage>
        <taxon>Bacteria</taxon>
        <taxon>Bacillati</taxon>
        <taxon>Bacillota</taxon>
        <taxon>Clostridia</taxon>
        <taxon>Lachnospirales</taxon>
        <taxon>Lachnospiraceae</taxon>
        <taxon>Eisenbergiella</taxon>
    </lineage>
</organism>
<dbReference type="CDD" id="cd06133">
    <property type="entry name" value="ERI-1_3'hExo_like"/>
    <property type="match status" value="1"/>
</dbReference>
<feature type="domain" description="Exonuclease" evidence="4">
    <location>
        <begin position="2"/>
        <end position="185"/>
    </location>
</feature>
<dbReference type="InterPro" id="IPR012337">
    <property type="entry name" value="RNaseH-like_sf"/>
</dbReference>
<dbReference type="Gene3D" id="3.30.420.10">
    <property type="entry name" value="Ribonuclease H-like superfamily/Ribonuclease H"/>
    <property type="match status" value="1"/>
</dbReference>
<keyword evidence="7" id="KW-1185">Reference proteome</keyword>
<keyword evidence="3" id="KW-0269">Exonuclease</keyword>
<dbReference type="PANTHER" id="PTHR23044">
    <property type="entry name" value="3'-5' EXONUCLEASE ERI1-RELATED"/>
    <property type="match status" value="1"/>
</dbReference>
<evidence type="ECO:0000313" key="6">
    <source>
        <dbReference type="EMBL" id="RGE67167.1"/>
    </source>
</evidence>
<accession>A0A3E3IJE3</accession>
<dbReference type="AlphaFoldDB" id="A0A3E3IJE3"/>
<comment type="caution">
    <text evidence="6">The sequence shown here is derived from an EMBL/GenBank/DDBJ whole genome shotgun (WGS) entry which is preliminary data.</text>
</comment>
<reference evidence="6 8" key="1">
    <citation type="submission" date="2018-08" db="EMBL/GenBank/DDBJ databases">
        <title>A genome reference for cultivated species of the human gut microbiota.</title>
        <authorList>
            <person name="Zou Y."/>
            <person name="Xue W."/>
            <person name="Luo G."/>
        </authorList>
    </citation>
    <scope>NUCLEOTIDE SEQUENCE [LARGE SCALE GENOMIC DNA]</scope>
    <source>
        <strain evidence="6 8">AF26-4BH</strain>
        <strain evidence="5">TF05-5AC</strain>
    </source>
</reference>
<name>A0A3E3IJE3_9FIRM</name>
<evidence type="ECO:0000313" key="8">
    <source>
        <dbReference type="Proteomes" id="UP000261166"/>
    </source>
</evidence>
<dbReference type="Pfam" id="PF00929">
    <property type="entry name" value="RNase_T"/>
    <property type="match status" value="1"/>
</dbReference>
<sequence>MNYIILDLEWNQGNEQKEKQLKELPFEIIEIGAVKLNSRMEICDSFHELIRPQVYKEMHYMTKKLLQLDMDELQDGRAFPEVIRSFLAWCGTEEFMFGTWGPQDLTELQRNMKYFGLPPLSPRPLKFYDVQKLFSIAFEDKKSRRNLEYAVDYLALSKDVPFHRALSDAYYTGRVLERIKDPQVLQKVSFDGFNVPHNKRDEIHIVFDDYAKYISREFSDKGELLADKEVASTKCYLCHRNLKRKIRWFTPNGKHYYSVSYCEKHGYMKGKIRIRKADDDGVYAVKTMKFISEEEAAEIFQKKERAREIRRMKRHKEAAGDE</sequence>
<evidence type="ECO:0000259" key="4">
    <source>
        <dbReference type="SMART" id="SM00479"/>
    </source>
</evidence>
<evidence type="ECO:0000256" key="1">
    <source>
        <dbReference type="ARBA" id="ARBA00022722"/>
    </source>
</evidence>
<dbReference type="SUPFAM" id="SSF53098">
    <property type="entry name" value="Ribonuclease H-like"/>
    <property type="match status" value="1"/>
</dbReference>
<gene>
    <name evidence="6" type="ORF">DWY69_22700</name>
    <name evidence="5" type="ORF">DXC51_00165</name>
</gene>
<dbReference type="Proteomes" id="UP000260812">
    <property type="component" value="Unassembled WGS sequence"/>
</dbReference>
<dbReference type="GO" id="GO:0000175">
    <property type="term" value="F:3'-5'-RNA exonuclease activity"/>
    <property type="evidence" value="ECO:0007669"/>
    <property type="project" value="InterPro"/>
</dbReference>
<dbReference type="GO" id="GO:0003676">
    <property type="term" value="F:nucleic acid binding"/>
    <property type="evidence" value="ECO:0007669"/>
    <property type="project" value="InterPro"/>
</dbReference>
<keyword evidence="1" id="KW-0540">Nuclease</keyword>
<dbReference type="InterPro" id="IPR051274">
    <property type="entry name" value="3-5_Exoribonuclease"/>
</dbReference>
<proteinExistence type="predicted"/>
<dbReference type="InterPro" id="IPR047201">
    <property type="entry name" value="ERI-1_3'hExo-like"/>
</dbReference>
<dbReference type="OrthoDB" id="159416at2"/>
<dbReference type="InterPro" id="IPR036397">
    <property type="entry name" value="RNaseH_sf"/>
</dbReference>
<keyword evidence="2" id="KW-0378">Hydrolase</keyword>
<dbReference type="RefSeq" id="WP_025487896.1">
    <property type="nucleotide sequence ID" value="NZ_QVLU01000025.1"/>
</dbReference>